<dbReference type="PROSITE" id="PS50234">
    <property type="entry name" value="VWFA"/>
    <property type="match status" value="1"/>
</dbReference>
<dbReference type="SUPFAM" id="SSF53300">
    <property type="entry name" value="vWA-like"/>
    <property type="match status" value="1"/>
</dbReference>
<dbReference type="InterPro" id="IPR036465">
    <property type="entry name" value="vWFA_dom_sf"/>
</dbReference>
<comment type="caution">
    <text evidence="2">The sequence shown here is derived from an EMBL/GenBank/DDBJ whole genome shotgun (WGS) entry which is preliminary data.</text>
</comment>
<feature type="domain" description="VWFA" evidence="1">
    <location>
        <begin position="1"/>
        <end position="85"/>
    </location>
</feature>
<dbReference type="InterPro" id="IPR002035">
    <property type="entry name" value="VWF_A"/>
</dbReference>
<dbReference type="Proteomes" id="UP000034982">
    <property type="component" value="Unassembled WGS sequence"/>
</dbReference>
<dbReference type="AlphaFoldDB" id="W2CX77"/>
<protein>
    <recommendedName>
        <fullName evidence="1">VWFA domain-containing protein</fullName>
    </recommendedName>
</protein>
<feature type="non-terminal residue" evidence="2">
    <location>
        <position position="1"/>
    </location>
</feature>
<accession>W2CX77</accession>
<evidence type="ECO:0000259" key="1">
    <source>
        <dbReference type="PROSITE" id="PS50234"/>
    </source>
</evidence>
<evidence type="ECO:0000313" key="3">
    <source>
        <dbReference type="Proteomes" id="UP000034982"/>
    </source>
</evidence>
<organism evidence="2 3">
    <name type="scientific">Tannerella sp. oral taxon BU063 isolate Cell 1/3</name>
    <dbReference type="NCBI Taxonomy" id="1411022"/>
    <lineage>
        <taxon>Bacteria</taxon>
        <taxon>Pseudomonadati</taxon>
        <taxon>Bacteroidota</taxon>
        <taxon>Bacteroidia</taxon>
        <taxon>Bacteroidales</taxon>
        <taxon>Tannerellaceae</taxon>
        <taxon>Tannerella</taxon>
    </lineage>
</organism>
<gene>
    <name evidence="2" type="ORF">T230_00060</name>
</gene>
<sequence>TTPMISAIDEAIVLAEDRKNWYKDQGLGYYRPWIVLMTDGEPDEISEVSDMAAKLRDLSAGKKINFTAIGIGDDVNMEVLGELSP</sequence>
<reference evidence="2 3" key="1">
    <citation type="submission" date="2013-11" db="EMBL/GenBank/DDBJ databases">
        <title>Single cell genomics of uncultured Tannerella BU063 (oral taxon 286).</title>
        <authorList>
            <person name="Beall C.J."/>
            <person name="Campbell A.G."/>
            <person name="Griffen A.L."/>
            <person name="Podar M."/>
            <person name="Leys E.J."/>
        </authorList>
    </citation>
    <scope>NUCLEOTIDE SEQUENCE [LARGE SCALE GENOMIC DNA]</scope>
    <source>
        <strain evidence="2">Cell 1/3</strain>
    </source>
</reference>
<name>W2CX77_9BACT</name>
<feature type="non-terminal residue" evidence="2">
    <location>
        <position position="85"/>
    </location>
</feature>
<dbReference type="Pfam" id="PF00092">
    <property type="entry name" value="VWA"/>
    <property type="match status" value="1"/>
</dbReference>
<evidence type="ECO:0000313" key="2">
    <source>
        <dbReference type="EMBL" id="ETK11032.1"/>
    </source>
</evidence>
<dbReference type="Gene3D" id="3.40.50.410">
    <property type="entry name" value="von Willebrand factor, type A domain"/>
    <property type="match status" value="1"/>
</dbReference>
<proteinExistence type="predicted"/>
<dbReference type="EMBL" id="AYYE01000011">
    <property type="protein sequence ID" value="ETK11032.1"/>
    <property type="molecule type" value="Genomic_DNA"/>
</dbReference>